<keyword evidence="3" id="KW-1185">Reference proteome</keyword>
<feature type="region of interest" description="Disordered" evidence="1">
    <location>
        <begin position="71"/>
        <end position="128"/>
    </location>
</feature>
<accession>A0ABR2QB96</accession>
<protein>
    <submittedName>
        <fullName evidence="2">Uncharacterized protein</fullName>
    </submittedName>
</protein>
<reference evidence="2 3" key="1">
    <citation type="journal article" date="2024" name="G3 (Bethesda)">
        <title>Genome assembly of Hibiscus sabdariffa L. provides insights into metabolisms of medicinal natural products.</title>
        <authorList>
            <person name="Kim T."/>
        </authorList>
    </citation>
    <scope>NUCLEOTIDE SEQUENCE [LARGE SCALE GENOMIC DNA]</scope>
    <source>
        <strain evidence="2">TK-2024</strain>
        <tissue evidence="2">Old leaves</tissue>
    </source>
</reference>
<proteinExistence type="predicted"/>
<evidence type="ECO:0000313" key="2">
    <source>
        <dbReference type="EMBL" id="KAK8997817.1"/>
    </source>
</evidence>
<sequence>MTDIASLMAKLRFTEEDLDSMDTLQFEEDHHVEEFQYDTWLKAESTRPNQDNVKKPKLGIVFTKHTEPTGVREEGILVMRAQNGDRGKGVGSDSSTSKGSKRTHGRKDGEGSHLGTKKAQSIVAIMGN</sequence>
<dbReference type="Proteomes" id="UP001396334">
    <property type="component" value="Unassembled WGS sequence"/>
</dbReference>
<organism evidence="2 3">
    <name type="scientific">Hibiscus sabdariffa</name>
    <name type="common">roselle</name>
    <dbReference type="NCBI Taxonomy" id="183260"/>
    <lineage>
        <taxon>Eukaryota</taxon>
        <taxon>Viridiplantae</taxon>
        <taxon>Streptophyta</taxon>
        <taxon>Embryophyta</taxon>
        <taxon>Tracheophyta</taxon>
        <taxon>Spermatophyta</taxon>
        <taxon>Magnoliopsida</taxon>
        <taxon>eudicotyledons</taxon>
        <taxon>Gunneridae</taxon>
        <taxon>Pentapetalae</taxon>
        <taxon>rosids</taxon>
        <taxon>malvids</taxon>
        <taxon>Malvales</taxon>
        <taxon>Malvaceae</taxon>
        <taxon>Malvoideae</taxon>
        <taxon>Hibiscus</taxon>
    </lineage>
</organism>
<evidence type="ECO:0000313" key="3">
    <source>
        <dbReference type="Proteomes" id="UP001396334"/>
    </source>
</evidence>
<name>A0ABR2QB96_9ROSI</name>
<comment type="caution">
    <text evidence="2">The sequence shown here is derived from an EMBL/GenBank/DDBJ whole genome shotgun (WGS) entry which is preliminary data.</text>
</comment>
<dbReference type="EMBL" id="JBBPBN010000042">
    <property type="protein sequence ID" value="KAK8997817.1"/>
    <property type="molecule type" value="Genomic_DNA"/>
</dbReference>
<evidence type="ECO:0000256" key="1">
    <source>
        <dbReference type="SAM" id="MobiDB-lite"/>
    </source>
</evidence>
<gene>
    <name evidence="2" type="ORF">V6N11_012354</name>
</gene>